<dbReference type="AlphaFoldDB" id="A0A9K3D9R2"/>
<dbReference type="Proteomes" id="UP000265618">
    <property type="component" value="Unassembled WGS sequence"/>
</dbReference>
<sequence>MCEGVCLAEGDRRAAADNALPSIVRAVLGGCHSLVQVSKSGAAEVVAPTPPKTNKRERGKKSAPAPTPPASEMTIAGDPLEIAAFKAAGFSFKTANHGTLGTCVSRAGDIPVRVHILR</sequence>
<evidence type="ECO:0000313" key="3">
    <source>
        <dbReference type="Proteomes" id="UP000265618"/>
    </source>
</evidence>
<reference evidence="2 3" key="1">
    <citation type="journal article" date="2018" name="PLoS ONE">
        <title>The draft genome of Kipferlia bialata reveals reductive genome evolution in fornicate parasites.</title>
        <authorList>
            <person name="Tanifuji G."/>
            <person name="Takabayashi S."/>
            <person name="Kume K."/>
            <person name="Takagi M."/>
            <person name="Nakayama T."/>
            <person name="Kamikawa R."/>
            <person name="Inagaki Y."/>
            <person name="Hashimoto T."/>
        </authorList>
    </citation>
    <scope>NUCLEOTIDE SEQUENCE [LARGE SCALE GENOMIC DNA]</scope>
    <source>
        <strain evidence="2">NY0173</strain>
    </source>
</reference>
<organism evidence="2 3">
    <name type="scientific">Kipferlia bialata</name>
    <dbReference type="NCBI Taxonomy" id="797122"/>
    <lineage>
        <taxon>Eukaryota</taxon>
        <taxon>Metamonada</taxon>
        <taxon>Carpediemonas-like organisms</taxon>
        <taxon>Kipferlia</taxon>
    </lineage>
</organism>
<protein>
    <submittedName>
        <fullName evidence="2">Uncharacterized protein</fullName>
    </submittedName>
</protein>
<keyword evidence="3" id="KW-1185">Reference proteome</keyword>
<dbReference type="EMBL" id="BDIP01005629">
    <property type="protein sequence ID" value="GIQ89974.1"/>
    <property type="molecule type" value="Genomic_DNA"/>
</dbReference>
<feature type="non-terminal residue" evidence="2">
    <location>
        <position position="1"/>
    </location>
</feature>
<evidence type="ECO:0000313" key="2">
    <source>
        <dbReference type="EMBL" id="GIQ89974.1"/>
    </source>
</evidence>
<name>A0A9K3D9R2_9EUKA</name>
<gene>
    <name evidence="2" type="ORF">KIPB_012601</name>
</gene>
<feature type="region of interest" description="Disordered" evidence="1">
    <location>
        <begin position="42"/>
        <end position="73"/>
    </location>
</feature>
<evidence type="ECO:0000256" key="1">
    <source>
        <dbReference type="SAM" id="MobiDB-lite"/>
    </source>
</evidence>
<accession>A0A9K3D9R2</accession>
<comment type="caution">
    <text evidence="2">The sequence shown here is derived from an EMBL/GenBank/DDBJ whole genome shotgun (WGS) entry which is preliminary data.</text>
</comment>
<proteinExistence type="predicted"/>